<evidence type="ECO:0000256" key="1">
    <source>
        <dbReference type="ARBA" id="ARBA00004123"/>
    </source>
</evidence>
<keyword evidence="3 7" id="KW-0805">Transcription regulation</keyword>
<dbReference type="GO" id="GO:0016592">
    <property type="term" value="C:mediator complex"/>
    <property type="evidence" value="ECO:0007669"/>
    <property type="project" value="InterPro"/>
</dbReference>
<dbReference type="KEGG" id="slb:AWJ20_2912"/>
<dbReference type="Pfam" id="PF10744">
    <property type="entry name" value="Med1"/>
    <property type="match status" value="1"/>
</dbReference>
<evidence type="ECO:0000313" key="9">
    <source>
        <dbReference type="EMBL" id="ANB15286.1"/>
    </source>
</evidence>
<comment type="similarity">
    <text evidence="2 7">Belongs to the Mediator complex subunit 1 family.</text>
</comment>
<comment type="function">
    <text evidence="7">Component of the Mediator complex, a coactivator involved in the regulated transcription of nearly all RNA polymerase II-dependent genes. Mediator functions as a bridge to convey information from gene-specific regulatory proteins to the basal RNA polymerase II transcription machinery. Mediator is recruited to promoters by direct interactions with regulatory proteins and serves as a scaffold for the assembly of a functional preinitiation complex with RNA polymerase II and the general transcription factors.</text>
</comment>
<evidence type="ECO:0000256" key="5">
    <source>
        <dbReference type="ARBA" id="ARBA00023163"/>
    </source>
</evidence>
<dbReference type="GO" id="GO:0045944">
    <property type="term" value="P:positive regulation of transcription by RNA polymerase II"/>
    <property type="evidence" value="ECO:0007669"/>
    <property type="project" value="UniProtKB-ARBA"/>
</dbReference>
<name>A0A167FGY8_9ASCO</name>
<accession>A0A167FGY8</accession>
<dbReference type="GO" id="GO:0003712">
    <property type="term" value="F:transcription coregulator activity"/>
    <property type="evidence" value="ECO:0007669"/>
    <property type="project" value="InterPro"/>
</dbReference>
<reference evidence="9 10" key="1">
    <citation type="submission" date="2016-02" db="EMBL/GenBank/DDBJ databases">
        <title>Complete genome sequence and transcriptome regulation of the pentose utilising yeast Sugiyamaella lignohabitans.</title>
        <authorList>
            <person name="Bellasio M."/>
            <person name="Peymann A."/>
            <person name="Valli M."/>
            <person name="Sipitzky M."/>
            <person name="Graf A."/>
            <person name="Sauer M."/>
            <person name="Marx H."/>
            <person name="Mattanovich D."/>
        </authorList>
    </citation>
    <scope>NUCLEOTIDE SEQUENCE [LARGE SCALE GENOMIC DNA]</scope>
    <source>
        <strain evidence="9 10">CBS 10342</strain>
    </source>
</reference>
<sequence length="449" mass="49483">MTGNSSEEIILKSLREPRLDKFAKILAFLSRLDKLSGKQADCFRVVDEISNALHVIYESQKVHKIQNPDRLLDYGVPVINPDGFLGLGIQYWSFNNDETIDILGGKSSKWLAFFDVKDKSEVQNNETNGSNTFPLLYTQDWVSIDGDRVKWADPEPLKDTNGRLVLRLDPPVIVSEAMAIQLGAELNDNSENSSTGNIRHSAILNNMNRRVGSTSRVINNSDNSTTQIDISYANLLPYSLIQLAEIPVNHPRDIQSILSHLRSFLILRKVWTSLDDKMSFNMVTKNGIKAAKSESSQHHYSNNLNTHQDGEQLSFADAIMEYEGIEKNATSSAGNMSSFVGAAGTISAIVNLTTEKISSTETNTSLDRNIGNISSAPIITLSLSLIPGVSFKISTAGTQNSTHALKLELENLSEEPIAETITANLEKLSQVLNISEDLGIFLSVLKSIE</sequence>
<protein>
    <recommendedName>
        <fullName evidence="7">Mediator of RNA polymerase II transcription subunit 1</fullName>
    </recommendedName>
    <alternativeName>
        <fullName evidence="7">Mediator complex subunit 1</fullName>
    </alternativeName>
</protein>
<keyword evidence="10" id="KW-1185">Reference proteome</keyword>
<dbReference type="Proteomes" id="UP000189580">
    <property type="component" value="Chromosome b"/>
</dbReference>
<evidence type="ECO:0000256" key="7">
    <source>
        <dbReference type="RuleBase" id="RU364059"/>
    </source>
</evidence>
<comment type="subcellular location">
    <subcellularLocation>
        <location evidence="1 7">Nucleus</location>
    </subcellularLocation>
</comment>
<dbReference type="EMBL" id="CP014503">
    <property type="protein sequence ID" value="ANB15286.1"/>
    <property type="molecule type" value="Genomic_DNA"/>
</dbReference>
<evidence type="ECO:0000259" key="8">
    <source>
        <dbReference type="Pfam" id="PF10744"/>
    </source>
</evidence>
<evidence type="ECO:0000256" key="4">
    <source>
        <dbReference type="ARBA" id="ARBA00023159"/>
    </source>
</evidence>
<dbReference type="GeneID" id="30034876"/>
<evidence type="ECO:0000313" key="10">
    <source>
        <dbReference type="Proteomes" id="UP000189580"/>
    </source>
</evidence>
<keyword evidence="5 7" id="KW-0804">Transcription</keyword>
<evidence type="ECO:0000256" key="3">
    <source>
        <dbReference type="ARBA" id="ARBA00023015"/>
    </source>
</evidence>
<dbReference type="AlphaFoldDB" id="A0A167FGY8"/>
<keyword evidence="6 7" id="KW-0539">Nucleus</keyword>
<evidence type="ECO:0000256" key="6">
    <source>
        <dbReference type="ARBA" id="ARBA00023242"/>
    </source>
</evidence>
<gene>
    <name evidence="9" type="ORF">AWJ20_2912</name>
</gene>
<feature type="domain" description="Mediator complex subunit Med1" evidence="8">
    <location>
        <begin position="5"/>
        <end position="270"/>
    </location>
</feature>
<dbReference type="InterPro" id="IPR019680">
    <property type="entry name" value="Mediator_Med1"/>
</dbReference>
<keyword evidence="4 7" id="KW-0010">Activator</keyword>
<dbReference type="RefSeq" id="XP_018737763.1">
    <property type="nucleotide sequence ID" value="XM_018879890.1"/>
</dbReference>
<dbReference type="OrthoDB" id="4082178at2759"/>
<organism evidence="9 10">
    <name type="scientific">Sugiyamaella lignohabitans</name>
    <dbReference type="NCBI Taxonomy" id="796027"/>
    <lineage>
        <taxon>Eukaryota</taxon>
        <taxon>Fungi</taxon>
        <taxon>Dikarya</taxon>
        <taxon>Ascomycota</taxon>
        <taxon>Saccharomycotina</taxon>
        <taxon>Dipodascomycetes</taxon>
        <taxon>Dipodascales</taxon>
        <taxon>Trichomonascaceae</taxon>
        <taxon>Sugiyamaella</taxon>
    </lineage>
</organism>
<proteinExistence type="inferred from homology"/>
<evidence type="ECO:0000256" key="2">
    <source>
        <dbReference type="ARBA" id="ARBA00006210"/>
    </source>
</evidence>